<protein>
    <submittedName>
        <fullName evidence="5">UDP-glycosyltransferase UGT5</fullName>
    </submittedName>
</protein>
<sequence>QLGTLVNNPPVVALTAFNLPEDIMELLGSPYFASLLPYMGVGAHGGMPMNFSERLYNFVKWILYKSYINWSYLPFIEKTISTTFPGAPPFAALIENVSVALVNTVPALHGAMPLVPGIVEVGGLQIRPAKQLPEDLESWVNKKEAPYGFIFMSFGTNVRSSNLSKERRNAILRAFARVKQRVLWKYENDDIVDDLPPNVRVSKWLPQNDLLGHPNIRCFVSHNGGLSTQEAIYHGVPILGVPFFVDQTAYAEKVDRIGLGRRLDYKQITEEIFYEALDDVLNNQSYRENIRRVGAALRDQKETPLERAVWWVEYVARTQGAHHLRSPVRQMHWYQVFMLDILALVTVSVTLFFGLAAWAMLILVRVLPKSMEKNHKE</sequence>
<dbReference type="CDD" id="cd03784">
    <property type="entry name" value="GT1_Gtf-like"/>
    <property type="match status" value="1"/>
</dbReference>
<evidence type="ECO:0000256" key="3">
    <source>
        <dbReference type="ARBA" id="ARBA00022679"/>
    </source>
</evidence>
<accession>A0AAE1GW99</accession>
<evidence type="ECO:0000313" key="6">
    <source>
        <dbReference type="Proteomes" id="UP001219518"/>
    </source>
</evidence>
<proteinExistence type="inferred from homology"/>
<keyword evidence="4" id="KW-1133">Transmembrane helix</keyword>
<evidence type="ECO:0000256" key="1">
    <source>
        <dbReference type="ARBA" id="ARBA00009995"/>
    </source>
</evidence>
<keyword evidence="6" id="KW-1185">Reference proteome</keyword>
<reference evidence="5" key="2">
    <citation type="journal article" date="2023" name="BMC Genomics">
        <title>Pest status, molecular evolution, and epigenetic factors derived from the genome assembly of Frankliniella fusca, a thysanopteran phytovirus vector.</title>
        <authorList>
            <person name="Catto M.A."/>
            <person name="Labadie P.E."/>
            <person name="Jacobson A.L."/>
            <person name="Kennedy G.G."/>
            <person name="Srinivasan R."/>
            <person name="Hunt B.G."/>
        </authorList>
    </citation>
    <scope>NUCLEOTIDE SEQUENCE</scope>
    <source>
        <strain evidence="5">PL_HMW_Pooled</strain>
    </source>
</reference>
<name>A0AAE1GW99_9NEOP</name>
<evidence type="ECO:0000256" key="2">
    <source>
        <dbReference type="ARBA" id="ARBA00022676"/>
    </source>
</evidence>
<feature type="transmembrane region" description="Helical" evidence="4">
    <location>
        <begin position="333"/>
        <end position="364"/>
    </location>
</feature>
<dbReference type="Pfam" id="PF00201">
    <property type="entry name" value="UDPGT"/>
    <property type="match status" value="1"/>
</dbReference>
<reference evidence="5" key="1">
    <citation type="submission" date="2021-07" db="EMBL/GenBank/DDBJ databases">
        <authorList>
            <person name="Catto M.A."/>
            <person name="Jacobson A."/>
            <person name="Kennedy G."/>
            <person name="Labadie P."/>
            <person name="Hunt B.G."/>
            <person name="Srinivasan R."/>
        </authorList>
    </citation>
    <scope>NUCLEOTIDE SEQUENCE</scope>
    <source>
        <strain evidence="5">PL_HMW_Pooled</strain>
        <tissue evidence="5">Head</tissue>
    </source>
</reference>
<gene>
    <name evidence="5" type="ORF">KUF71_020083</name>
</gene>
<dbReference type="SUPFAM" id="SSF53756">
    <property type="entry name" value="UDP-Glycosyltransferase/glycogen phosphorylase"/>
    <property type="match status" value="1"/>
</dbReference>
<dbReference type="GO" id="GO:0008194">
    <property type="term" value="F:UDP-glycosyltransferase activity"/>
    <property type="evidence" value="ECO:0007669"/>
    <property type="project" value="InterPro"/>
</dbReference>
<organism evidence="5 6">
    <name type="scientific">Frankliniella fusca</name>
    <dbReference type="NCBI Taxonomy" id="407009"/>
    <lineage>
        <taxon>Eukaryota</taxon>
        <taxon>Metazoa</taxon>
        <taxon>Ecdysozoa</taxon>
        <taxon>Arthropoda</taxon>
        <taxon>Hexapoda</taxon>
        <taxon>Insecta</taxon>
        <taxon>Pterygota</taxon>
        <taxon>Neoptera</taxon>
        <taxon>Paraneoptera</taxon>
        <taxon>Thysanoptera</taxon>
        <taxon>Terebrantia</taxon>
        <taxon>Thripoidea</taxon>
        <taxon>Thripidae</taxon>
        <taxon>Frankliniella</taxon>
    </lineage>
</organism>
<keyword evidence="2" id="KW-0328">Glycosyltransferase</keyword>
<evidence type="ECO:0000256" key="4">
    <source>
        <dbReference type="SAM" id="Phobius"/>
    </source>
</evidence>
<feature type="non-terminal residue" evidence="5">
    <location>
        <position position="1"/>
    </location>
</feature>
<dbReference type="InterPro" id="IPR050271">
    <property type="entry name" value="UDP-glycosyltransferase"/>
</dbReference>
<keyword evidence="4" id="KW-0812">Transmembrane</keyword>
<dbReference type="PANTHER" id="PTHR48043:SF159">
    <property type="entry name" value="EG:EG0003.4 PROTEIN-RELATED"/>
    <property type="match status" value="1"/>
</dbReference>
<comment type="caution">
    <text evidence="5">The sequence shown here is derived from an EMBL/GenBank/DDBJ whole genome shotgun (WGS) entry which is preliminary data.</text>
</comment>
<dbReference type="InterPro" id="IPR002213">
    <property type="entry name" value="UDP_glucos_trans"/>
</dbReference>
<keyword evidence="3" id="KW-0808">Transferase</keyword>
<comment type="similarity">
    <text evidence="1">Belongs to the UDP-glycosyltransferase family.</text>
</comment>
<evidence type="ECO:0000313" key="5">
    <source>
        <dbReference type="EMBL" id="KAK3910314.1"/>
    </source>
</evidence>
<dbReference type="Gene3D" id="3.40.50.2000">
    <property type="entry name" value="Glycogen Phosphorylase B"/>
    <property type="match status" value="1"/>
</dbReference>
<dbReference type="FunFam" id="3.40.50.2000:FF:000021">
    <property type="entry name" value="UDP-glucuronosyltransferase"/>
    <property type="match status" value="1"/>
</dbReference>
<keyword evidence="4" id="KW-0472">Membrane</keyword>
<dbReference type="EMBL" id="JAHWGI010000149">
    <property type="protein sequence ID" value="KAK3910314.1"/>
    <property type="molecule type" value="Genomic_DNA"/>
</dbReference>
<dbReference type="AlphaFoldDB" id="A0AAE1GW99"/>
<dbReference type="PANTHER" id="PTHR48043">
    <property type="entry name" value="EG:EG0003.4 PROTEIN-RELATED"/>
    <property type="match status" value="1"/>
</dbReference>
<dbReference type="Proteomes" id="UP001219518">
    <property type="component" value="Unassembled WGS sequence"/>
</dbReference>